<proteinExistence type="predicted"/>
<evidence type="ECO:0000313" key="2">
    <source>
        <dbReference type="WBParaSite" id="PS1159_v2.g14433.t1"/>
    </source>
</evidence>
<dbReference type="Proteomes" id="UP000887580">
    <property type="component" value="Unplaced"/>
</dbReference>
<organism evidence="1 2">
    <name type="scientific">Panagrolaimus sp. PS1159</name>
    <dbReference type="NCBI Taxonomy" id="55785"/>
    <lineage>
        <taxon>Eukaryota</taxon>
        <taxon>Metazoa</taxon>
        <taxon>Ecdysozoa</taxon>
        <taxon>Nematoda</taxon>
        <taxon>Chromadorea</taxon>
        <taxon>Rhabditida</taxon>
        <taxon>Tylenchina</taxon>
        <taxon>Panagrolaimomorpha</taxon>
        <taxon>Panagrolaimoidea</taxon>
        <taxon>Panagrolaimidae</taxon>
        <taxon>Panagrolaimus</taxon>
    </lineage>
</organism>
<evidence type="ECO:0000313" key="1">
    <source>
        <dbReference type="Proteomes" id="UP000887580"/>
    </source>
</evidence>
<protein>
    <submittedName>
        <fullName evidence="2">Ion transport domain-containing protein</fullName>
    </submittedName>
</protein>
<dbReference type="WBParaSite" id="PS1159_v2.g14433.t1">
    <property type="protein sequence ID" value="PS1159_v2.g14433.t1"/>
    <property type="gene ID" value="PS1159_v2.g14433"/>
</dbReference>
<accession>A0AC35F6Y0</accession>
<reference evidence="2" key="1">
    <citation type="submission" date="2022-11" db="UniProtKB">
        <authorList>
            <consortium name="WormBaseParasite"/>
        </authorList>
    </citation>
    <scope>IDENTIFICATION</scope>
</reference>
<name>A0AC35F6Y0_9BILA</name>
<sequence length="377" mass="43474">MLTRRKSSNIPTDGKIPIIGNGSMRTTNVARESVAVLAEMLAFDTSIPKARNSAYFFSNMCLVDTLMKIACISSMVSVCLNTPDTLKIWHLLRWAIFFTDVTVTVIFSIEALIKIITKSSTKSPYFSDRWCQFDFFLLLCHYLSLCLQGYEIACIFFPKLGWSYYSWYGILRSPRPFIMIRVVREFIKFKLPKNRIKQIIKRSSQQIQNVTIFFLFFMALYAIMGVQLFGRLEYHCVLPETDPNNVTIADLAIPDTMCSKEGLGGYQCPGNTVCMKLKLSTHQQGYYGMFNDFALSAFSVYMAASQEGWVYVLYDCLDSFPSYIAIFYFITLIFFLAWLVKNVFIAVITETFAEIRVQFSEMWQKREVVDDDGFQQK</sequence>